<dbReference type="AlphaFoldDB" id="A0A369NIF6"/>
<evidence type="ECO:0000313" key="1">
    <source>
        <dbReference type="EMBL" id="RDB70893.1"/>
    </source>
</evidence>
<comment type="caution">
    <text evidence="1">The sequence shown here is derived from an EMBL/GenBank/DDBJ whole genome shotgun (WGS) entry which is preliminary data.</text>
</comment>
<evidence type="ECO:0000313" key="2">
    <source>
        <dbReference type="Proteomes" id="UP000253970"/>
    </source>
</evidence>
<name>A0A369NIF6_EGGLN</name>
<organism evidence="1 2">
    <name type="scientific">Eggerthella lenta</name>
    <name type="common">Eubacterium lentum</name>
    <dbReference type="NCBI Taxonomy" id="84112"/>
    <lineage>
        <taxon>Bacteria</taxon>
        <taxon>Bacillati</taxon>
        <taxon>Actinomycetota</taxon>
        <taxon>Coriobacteriia</taxon>
        <taxon>Eggerthellales</taxon>
        <taxon>Eggerthellaceae</taxon>
        <taxon>Eggerthella</taxon>
    </lineage>
</organism>
<dbReference type="Proteomes" id="UP000253970">
    <property type="component" value="Unassembled WGS sequence"/>
</dbReference>
<gene>
    <name evidence="1" type="ORF">C1875_06750</name>
</gene>
<protein>
    <submittedName>
        <fullName evidence="1">Uncharacterized protein</fullName>
    </submittedName>
</protein>
<dbReference type="RefSeq" id="WP_114533646.1">
    <property type="nucleotide sequence ID" value="NZ_CP089338.1"/>
</dbReference>
<dbReference type="EMBL" id="PPTU01000008">
    <property type="protein sequence ID" value="RDB70893.1"/>
    <property type="molecule type" value="Genomic_DNA"/>
</dbReference>
<sequence length="348" mass="39232">MGKTNDAEMMRLFSEAEQRKTCLVPPSPRVRETLRRHVKQGKAVHPARGMYARASYWRSLSKPQQALWILRAMQTLHPTWTFCHESAALAFGLSVSHEKLNEVHVVTSPSSRNASSESVHWHIVQNDEPVIVQGLRVTSLARTAFDCMRTADFKRALAIADSTLRLSGRSGSSFASSFKRMRGSCAGTVHAARTMYYADALSESGGESMARAAMIELGFALPQLQVSFPRPLDRNRSFRVDFLWTRLDGSKVIGEFDGKQKYEDEAMRNGRTPLRVLADEQHRESQLTLLGMPIVRFSYGDILNANRFASLLKLYDIPHSDEIARTERRLARSKLLTAQIFTVESLET</sequence>
<proteinExistence type="predicted"/>
<reference evidence="1 2" key="1">
    <citation type="journal article" date="2018" name="Elife">
        <title>Discovery and characterization of a prevalent human gut bacterial enzyme sufficient for the inactivation of a family of plant toxins.</title>
        <authorList>
            <person name="Koppel N."/>
            <person name="Bisanz J.E."/>
            <person name="Pandelia M.E."/>
            <person name="Turnbaugh P.J."/>
            <person name="Balskus E.P."/>
        </authorList>
    </citation>
    <scope>NUCLEOTIDE SEQUENCE [LARGE SCALE GENOMIC DNA]</scope>
    <source>
        <strain evidence="1 2">W1 BHI 6</strain>
    </source>
</reference>
<accession>A0A369NIF6</accession>